<dbReference type="Pfam" id="PF07686">
    <property type="entry name" value="V-set"/>
    <property type="match status" value="1"/>
</dbReference>
<evidence type="ECO:0000259" key="2">
    <source>
        <dbReference type="PROSITE" id="PS50835"/>
    </source>
</evidence>
<sequence length="160" mass="17697">SADFSTTSPMMHWIELFYCISSVILLVTVVLKVQLFSEFVLFSPADISGQTKHLYQRVGDDVLLPCRTKSSSSSCSDVTWLYQKDPNAASISEVKNGNVVQSSARASRLSVSSDCSLLITDITDEDAGRFLCRVESKNEFDAYLNILNSEYSDLNNSVTT</sequence>
<protein>
    <recommendedName>
        <fullName evidence="2">Ig-like domain-containing protein</fullName>
    </recommendedName>
</protein>
<proteinExistence type="predicted"/>
<accession>A0A3P9H059</accession>
<reference evidence="3 4" key="2">
    <citation type="submission" date="2017-04" db="EMBL/GenBank/DDBJ databases">
        <title>CpG methylation of centromeres and impact of large insertions on vertebrate speciation.</title>
        <authorList>
            <person name="Ichikawa K."/>
            <person name="Yoshimura J."/>
            <person name="Morishita S."/>
        </authorList>
    </citation>
    <scope>NUCLEOTIDE SEQUENCE</scope>
    <source>
        <strain evidence="3 4">HSOK</strain>
    </source>
</reference>
<dbReference type="Gene3D" id="2.60.40.10">
    <property type="entry name" value="Immunoglobulins"/>
    <property type="match status" value="1"/>
</dbReference>
<dbReference type="PANTHER" id="PTHR11422:SF5">
    <property type="entry name" value="DIVERSE IMMUNOGLOBULIN DOMAIN-CONTAINING PROTEIN 1.1 ISOFORM X1-RELATED"/>
    <property type="match status" value="1"/>
</dbReference>
<dbReference type="SMART" id="SM00409">
    <property type="entry name" value="IG"/>
    <property type="match status" value="1"/>
</dbReference>
<reference evidence="3" key="3">
    <citation type="submission" date="2025-08" db="UniProtKB">
        <authorList>
            <consortium name="Ensembl"/>
        </authorList>
    </citation>
    <scope>IDENTIFICATION</scope>
    <source>
        <strain evidence="3">HSOK</strain>
    </source>
</reference>
<keyword evidence="1" id="KW-0472">Membrane</keyword>
<dbReference type="SMART" id="SM00408">
    <property type="entry name" value="IGc2"/>
    <property type="match status" value="1"/>
</dbReference>
<evidence type="ECO:0000256" key="1">
    <source>
        <dbReference type="SAM" id="Phobius"/>
    </source>
</evidence>
<feature type="domain" description="Ig-like" evidence="2">
    <location>
        <begin position="44"/>
        <end position="159"/>
    </location>
</feature>
<reference evidence="3" key="4">
    <citation type="submission" date="2025-09" db="UniProtKB">
        <authorList>
            <consortium name="Ensembl"/>
        </authorList>
    </citation>
    <scope>IDENTIFICATION</scope>
    <source>
        <strain evidence="3">HSOK</strain>
    </source>
</reference>
<keyword evidence="1" id="KW-1133">Transmembrane helix</keyword>
<dbReference type="InterPro" id="IPR036179">
    <property type="entry name" value="Ig-like_dom_sf"/>
</dbReference>
<reference key="1">
    <citation type="journal article" date="2007" name="Nature">
        <title>The medaka draft genome and insights into vertebrate genome evolution.</title>
        <authorList>
            <person name="Kasahara M."/>
            <person name="Naruse K."/>
            <person name="Sasaki S."/>
            <person name="Nakatani Y."/>
            <person name="Qu W."/>
            <person name="Ahsan B."/>
            <person name="Yamada T."/>
            <person name="Nagayasu Y."/>
            <person name="Doi K."/>
            <person name="Kasai Y."/>
            <person name="Jindo T."/>
            <person name="Kobayashi D."/>
            <person name="Shimada A."/>
            <person name="Toyoda A."/>
            <person name="Kuroki Y."/>
            <person name="Fujiyama A."/>
            <person name="Sasaki T."/>
            <person name="Shimizu A."/>
            <person name="Asakawa S."/>
            <person name="Shimizu N."/>
            <person name="Hashimoto S."/>
            <person name="Yang J."/>
            <person name="Lee Y."/>
            <person name="Matsushima K."/>
            <person name="Sugano S."/>
            <person name="Sakaizumi M."/>
            <person name="Narita T."/>
            <person name="Ohishi K."/>
            <person name="Haga S."/>
            <person name="Ohta F."/>
            <person name="Nomoto H."/>
            <person name="Nogata K."/>
            <person name="Morishita T."/>
            <person name="Endo T."/>
            <person name="Shin-I T."/>
            <person name="Takeda H."/>
            <person name="Morishita S."/>
            <person name="Kohara Y."/>
        </authorList>
    </citation>
    <scope>NUCLEOTIDE SEQUENCE [LARGE SCALE GENOMIC DNA]</scope>
    <source>
        <strain>Hd-rR</strain>
    </source>
</reference>
<dbReference type="InterPro" id="IPR013106">
    <property type="entry name" value="Ig_V-set"/>
</dbReference>
<dbReference type="InterPro" id="IPR003598">
    <property type="entry name" value="Ig_sub2"/>
</dbReference>
<evidence type="ECO:0000313" key="3">
    <source>
        <dbReference type="Ensembl" id="ENSORLP00015001204.1"/>
    </source>
</evidence>
<dbReference type="PROSITE" id="PS50835">
    <property type="entry name" value="IG_LIKE"/>
    <property type="match status" value="1"/>
</dbReference>
<keyword evidence="1" id="KW-0812">Transmembrane</keyword>
<dbReference type="InterPro" id="IPR003599">
    <property type="entry name" value="Ig_sub"/>
</dbReference>
<name>A0A3P9H059_ORYLA</name>
<dbReference type="AlphaFoldDB" id="A0A3P9H059"/>
<dbReference type="Proteomes" id="UP000265200">
    <property type="component" value="Chromosome 24"/>
</dbReference>
<feature type="transmembrane region" description="Helical" evidence="1">
    <location>
        <begin position="12"/>
        <end position="31"/>
    </location>
</feature>
<dbReference type="InterPro" id="IPR013783">
    <property type="entry name" value="Ig-like_fold"/>
</dbReference>
<dbReference type="Ensembl" id="ENSORLT00015013036.1">
    <property type="protein sequence ID" value="ENSORLP00015001204.1"/>
    <property type="gene ID" value="ENSORLG00015001799.1"/>
</dbReference>
<organism evidence="3 4">
    <name type="scientific">Oryzias latipes</name>
    <name type="common">Japanese rice fish</name>
    <name type="synonym">Japanese killifish</name>
    <dbReference type="NCBI Taxonomy" id="8090"/>
    <lineage>
        <taxon>Eukaryota</taxon>
        <taxon>Metazoa</taxon>
        <taxon>Chordata</taxon>
        <taxon>Craniata</taxon>
        <taxon>Vertebrata</taxon>
        <taxon>Euteleostomi</taxon>
        <taxon>Actinopterygii</taxon>
        <taxon>Neopterygii</taxon>
        <taxon>Teleostei</taxon>
        <taxon>Neoteleostei</taxon>
        <taxon>Acanthomorphata</taxon>
        <taxon>Ovalentaria</taxon>
        <taxon>Atherinomorphae</taxon>
        <taxon>Beloniformes</taxon>
        <taxon>Adrianichthyidae</taxon>
        <taxon>Oryziinae</taxon>
        <taxon>Oryzias</taxon>
    </lineage>
</organism>
<dbReference type="PANTHER" id="PTHR11422">
    <property type="entry name" value="T-CELL SURFACE GLYCOPROTEIN CD4"/>
    <property type="match status" value="1"/>
</dbReference>
<dbReference type="InterPro" id="IPR007110">
    <property type="entry name" value="Ig-like_dom"/>
</dbReference>
<evidence type="ECO:0000313" key="4">
    <source>
        <dbReference type="Proteomes" id="UP000265200"/>
    </source>
</evidence>
<dbReference type="CDD" id="cd00096">
    <property type="entry name" value="Ig"/>
    <property type="match status" value="1"/>
</dbReference>
<dbReference type="SUPFAM" id="SSF48726">
    <property type="entry name" value="Immunoglobulin"/>
    <property type="match status" value="1"/>
</dbReference>